<keyword evidence="4 13" id="KW-0560">Oxidoreductase</keyword>
<evidence type="ECO:0000256" key="13">
    <source>
        <dbReference type="HAMAP-Rule" id="MF_00394"/>
    </source>
</evidence>
<proteinExistence type="inferred from homology"/>
<dbReference type="FunFam" id="3.40.50.720:FF:000019">
    <property type="entry name" value="Glycerol-3-phosphate dehydrogenase [NAD(P)+]"/>
    <property type="match status" value="1"/>
</dbReference>
<dbReference type="PANTHER" id="PTHR11728">
    <property type="entry name" value="GLYCEROL-3-PHOSPHATE DEHYDROGENASE"/>
    <property type="match status" value="1"/>
</dbReference>
<evidence type="ECO:0000313" key="21">
    <source>
        <dbReference type="Proteomes" id="UP000235731"/>
    </source>
</evidence>
<feature type="binding site" evidence="13">
    <location>
        <position position="278"/>
    </location>
    <ligand>
        <name>NADPH</name>
        <dbReference type="ChEBI" id="CHEBI:57783"/>
    </ligand>
</feature>
<feature type="binding site" evidence="13">
    <location>
        <position position="254"/>
    </location>
    <ligand>
        <name>NADPH</name>
        <dbReference type="ChEBI" id="CHEBI:57783"/>
    </ligand>
</feature>
<evidence type="ECO:0000256" key="10">
    <source>
        <dbReference type="ARBA" id="ARBA00066687"/>
    </source>
</evidence>
<dbReference type="GO" id="GO:0051287">
    <property type="term" value="F:NAD binding"/>
    <property type="evidence" value="ECO:0007669"/>
    <property type="project" value="InterPro"/>
</dbReference>
<feature type="domain" description="Glycerol-3-phosphate dehydrogenase NAD-dependent C-terminal" evidence="19">
    <location>
        <begin position="179"/>
        <end position="319"/>
    </location>
</feature>
<feature type="binding site" evidence="15">
    <location>
        <position position="106"/>
    </location>
    <ligand>
        <name>substrate</name>
    </ligand>
</feature>
<feature type="binding site" evidence="16">
    <location>
        <position position="254"/>
    </location>
    <ligand>
        <name>NAD(+)</name>
        <dbReference type="ChEBI" id="CHEBI:57540"/>
    </ligand>
</feature>
<dbReference type="EC" id="1.1.1.94" evidence="10 13"/>
<gene>
    <name evidence="13 20" type="primary">gpsA</name>
    <name evidence="20" type="ORF">C0197_05210</name>
</gene>
<dbReference type="InterPro" id="IPR036291">
    <property type="entry name" value="NAD(P)-bd_dom_sf"/>
</dbReference>
<feature type="binding site" evidence="13">
    <location>
        <position position="12"/>
    </location>
    <ligand>
        <name>NADPH</name>
        <dbReference type="ChEBI" id="CHEBI:57783"/>
    </ligand>
</feature>
<keyword evidence="13" id="KW-0963">Cytoplasm</keyword>
<evidence type="ECO:0000256" key="6">
    <source>
        <dbReference type="ARBA" id="ARBA00023098"/>
    </source>
</evidence>
<evidence type="ECO:0000256" key="15">
    <source>
        <dbReference type="PIRSR" id="PIRSR000114-2"/>
    </source>
</evidence>
<feature type="binding site" evidence="13">
    <location>
        <position position="33"/>
    </location>
    <ligand>
        <name>NADPH</name>
        <dbReference type="ChEBI" id="CHEBI:57783"/>
    </ligand>
</feature>
<sequence length="334" mass="36373">MLKITIVGAGSWGTALGKVLAEKGFEINLLARRKEVVEAINSLKENPYYLPGISLPENIKAIFDPEEALYRAELVIWAIPSHTLEKNLKNLKPYLKNVQLHLSGIKGIDIETGKTPLTILKDALGENKLYFVLGGPSFALEVAKGLPTAVVVAGPERKETAKVQEILAWKYFRVYRSYDPVGVELAGALKNVIAIASGICDGLKLGLNARASLITRGLIEIIKLGTRLGGKLETFYGLAGLGDLVLTCTGALSRNYQVGLKLGEGKALSEVLKEVKQVAEGVKTVSVIKDLAEKLCVSLPICEEVHNIIYKGENPKNSLQRLLSRSLKEEFEEI</sequence>
<dbReference type="InterPro" id="IPR006109">
    <property type="entry name" value="G3P_DH_NAD-dep_C"/>
</dbReference>
<feature type="binding site" evidence="13">
    <location>
        <position position="137"/>
    </location>
    <ligand>
        <name>sn-glycerol 3-phosphate</name>
        <dbReference type="ChEBI" id="CHEBI:57597"/>
    </ligand>
</feature>
<evidence type="ECO:0000256" key="7">
    <source>
        <dbReference type="ARBA" id="ARBA00023209"/>
    </source>
</evidence>
<dbReference type="InterPro" id="IPR011128">
    <property type="entry name" value="G3P_DH_NAD-dep_N"/>
</dbReference>
<feature type="binding site" evidence="13">
    <location>
        <position position="49"/>
    </location>
    <ligand>
        <name>NADPH</name>
        <dbReference type="ChEBI" id="CHEBI:57783"/>
    </ligand>
</feature>
<dbReference type="NCBIfam" id="NF000940">
    <property type="entry name" value="PRK00094.1-2"/>
    <property type="match status" value="1"/>
</dbReference>
<protein>
    <recommendedName>
        <fullName evidence="11 13">Glycerol-3-phosphate dehydrogenase [NAD(P)+]</fullName>
        <ecNumber evidence="10 13">1.1.1.94</ecNumber>
    </recommendedName>
    <alternativeName>
        <fullName evidence="13">NAD(P)(+)-dependent glycerol-3-phosphate dehydrogenase</fullName>
    </alternativeName>
    <alternativeName>
        <fullName evidence="12 13">NAD(P)H-dependent dihydroxyacetone-phosphate reductase</fullName>
    </alternativeName>
</protein>
<feature type="binding site" evidence="16">
    <location>
        <position position="139"/>
    </location>
    <ligand>
        <name>NAD(+)</name>
        <dbReference type="ChEBI" id="CHEBI:57540"/>
    </ligand>
</feature>
<evidence type="ECO:0000256" key="11">
    <source>
        <dbReference type="ARBA" id="ARBA00069372"/>
    </source>
</evidence>
<dbReference type="Pfam" id="PF01210">
    <property type="entry name" value="NAD_Gly3P_dh_N"/>
    <property type="match status" value="1"/>
</dbReference>
<comment type="similarity">
    <text evidence="1 13 17">Belongs to the NAD-dependent glycerol-3-phosphate dehydrogenase family.</text>
</comment>
<evidence type="ECO:0000256" key="9">
    <source>
        <dbReference type="ARBA" id="ARBA00052716"/>
    </source>
</evidence>
<evidence type="ECO:0000313" key="20">
    <source>
        <dbReference type="EMBL" id="PMP61954.1"/>
    </source>
</evidence>
<dbReference type="GO" id="GO:0046168">
    <property type="term" value="P:glycerol-3-phosphate catabolic process"/>
    <property type="evidence" value="ECO:0007669"/>
    <property type="project" value="InterPro"/>
</dbReference>
<evidence type="ECO:0000256" key="1">
    <source>
        <dbReference type="ARBA" id="ARBA00011009"/>
    </source>
</evidence>
<keyword evidence="3 13" id="KW-0521">NADP</keyword>
<dbReference type="PROSITE" id="PS00957">
    <property type="entry name" value="NAD_G3PDH"/>
    <property type="match status" value="1"/>
</dbReference>
<dbReference type="SUPFAM" id="SSF48179">
    <property type="entry name" value="6-phosphogluconate dehydrogenase C-terminal domain-like"/>
    <property type="match status" value="1"/>
</dbReference>
<dbReference type="InterPro" id="IPR006168">
    <property type="entry name" value="G3P_DH_NAD-dep"/>
</dbReference>
<evidence type="ECO:0000256" key="5">
    <source>
        <dbReference type="ARBA" id="ARBA00023027"/>
    </source>
</evidence>
<comment type="catalytic activity">
    <reaction evidence="13">
        <text>sn-glycerol 3-phosphate + NAD(+) = dihydroxyacetone phosphate + NADH + H(+)</text>
        <dbReference type="Rhea" id="RHEA:11092"/>
        <dbReference type="ChEBI" id="CHEBI:15378"/>
        <dbReference type="ChEBI" id="CHEBI:57540"/>
        <dbReference type="ChEBI" id="CHEBI:57597"/>
        <dbReference type="ChEBI" id="CHEBI:57642"/>
        <dbReference type="ChEBI" id="CHEBI:57945"/>
        <dbReference type="EC" id="1.1.1.94"/>
    </reaction>
</comment>
<feature type="binding site" evidence="13">
    <location>
        <position position="135"/>
    </location>
    <ligand>
        <name>sn-glycerol 3-phosphate</name>
        <dbReference type="ChEBI" id="CHEBI:57597"/>
    </ligand>
</feature>
<feature type="active site" description="Proton acceptor" evidence="13 14">
    <location>
        <position position="190"/>
    </location>
</feature>
<dbReference type="GO" id="GO:0006650">
    <property type="term" value="P:glycerophospholipid metabolic process"/>
    <property type="evidence" value="ECO:0007669"/>
    <property type="project" value="UniProtKB-UniRule"/>
</dbReference>
<feature type="binding site" evidence="13">
    <location>
        <position position="106"/>
    </location>
    <ligand>
        <name>NADPH</name>
        <dbReference type="ChEBI" id="CHEBI:57783"/>
    </ligand>
</feature>
<dbReference type="EMBL" id="PNIE01000072">
    <property type="protein sequence ID" value="PMP61954.1"/>
    <property type="molecule type" value="Genomic_DNA"/>
</dbReference>
<feature type="binding site" evidence="13">
    <location>
        <position position="254"/>
    </location>
    <ligand>
        <name>sn-glycerol 3-phosphate</name>
        <dbReference type="ChEBI" id="CHEBI:57597"/>
    </ligand>
</feature>
<dbReference type="Proteomes" id="UP000235731">
    <property type="component" value="Unassembled WGS sequence"/>
</dbReference>
<dbReference type="PANTHER" id="PTHR11728:SF1">
    <property type="entry name" value="GLYCEROL-3-PHOSPHATE DEHYDROGENASE [NAD(+)] 2, CHLOROPLASTIC"/>
    <property type="match status" value="1"/>
</dbReference>
<dbReference type="UniPathway" id="UPA00940"/>
<dbReference type="PIRSF" id="PIRSF000114">
    <property type="entry name" value="Glycerol-3-P_dh"/>
    <property type="match status" value="1"/>
</dbReference>
<feature type="binding site" evidence="13">
    <location>
        <position position="243"/>
    </location>
    <ligand>
        <name>sn-glycerol 3-phosphate</name>
        <dbReference type="ChEBI" id="CHEBI:57597"/>
    </ligand>
</feature>
<feature type="binding site" evidence="16">
    <location>
        <begin position="8"/>
        <end position="13"/>
    </location>
    <ligand>
        <name>NAD(+)</name>
        <dbReference type="ChEBI" id="CHEBI:57540"/>
    </ligand>
</feature>
<comment type="function">
    <text evidence="13">Catalyzes the reduction of the glycolytic intermediate dihydroxyacetone phosphate (DHAP) to sn-glycerol 3-phosphate (G3P), the key precursor for phospholipid synthesis.</text>
</comment>
<dbReference type="AlphaFoldDB" id="A0A2N7PIU9"/>
<evidence type="ECO:0000256" key="4">
    <source>
        <dbReference type="ARBA" id="ARBA00023002"/>
    </source>
</evidence>
<dbReference type="GO" id="GO:0046167">
    <property type="term" value="P:glycerol-3-phosphate biosynthetic process"/>
    <property type="evidence" value="ECO:0007669"/>
    <property type="project" value="UniProtKB-UniRule"/>
</dbReference>
<dbReference type="GO" id="GO:0141153">
    <property type="term" value="F:glycerol-3-phosphate dehydrogenase (NADP+) activity"/>
    <property type="evidence" value="ECO:0007669"/>
    <property type="project" value="RHEA"/>
</dbReference>
<feature type="binding site" evidence="13">
    <location>
        <position position="280"/>
    </location>
    <ligand>
        <name>NADPH</name>
        <dbReference type="ChEBI" id="CHEBI:57783"/>
    </ligand>
</feature>
<comment type="catalytic activity">
    <reaction evidence="9">
        <text>sn-glycerol 3-phosphate + NADP(+) = dihydroxyacetone phosphate + NADPH + H(+)</text>
        <dbReference type="Rhea" id="RHEA:11096"/>
        <dbReference type="ChEBI" id="CHEBI:15378"/>
        <dbReference type="ChEBI" id="CHEBI:57597"/>
        <dbReference type="ChEBI" id="CHEBI:57642"/>
        <dbReference type="ChEBI" id="CHEBI:57783"/>
        <dbReference type="ChEBI" id="CHEBI:58349"/>
        <dbReference type="EC" id="1.1.1.94"/>
    </reaction>
    <physiologicalReaction direction="right-to-left" evidence="9">
        <dbReference type="Rhea" id="RHEA:11098"/>
    </physiologicalReaction>
</comment>
<feature type="binding site" evidence="13">
    <location>
        <position position="139"/>
    </location>
    <ligand>
        <name>NADPH</name>
        <dbReference type="ChEBI" id="CHEBI:57783"/>
    </ligand>
</feature>
<organism evidence="20 21">
    <name type="scientific">Caldimicrobium thiodismutans</name>
    <dbReference type="NCBI Taxonomy" id="1653476"/>
    <lineage>
        <taxon>Bacteria</taxon>
        <taxon>Pseudomonadati</taxon>
        <taxon>Thermodesulfobacteriota</taxon>
        <taxon>Thermodesulfobacteria</taxon>
        <taxon>Thermodesulfobacteriales</taxon>
        <taxon>Thermodesulfobacteriaceae</taxon>
        <taxon>Caldimicrobium</taxon>
    </lineage>
</organism>
<comment type="caution">
    <text evidence="20">The sequence shown here is derived from an EMBL/GenBank/DDBJ whole genome shotgun (WGS) entry which is preliminary data.</text>
</comment>
<keyword evidence="7 13" id="KW-0594">Phospholipid biosynthesis</keyword>
<comment type="pathway">
    <text evidence="13">Membrane lipid metabolism; glycerophospholipid metabolism.</text>
</comment>
<evidence type="ECO:0000256" key="17">
    <source>
        <dbReference type="RuleBase" id="RU000437"/>
    </source>
</evidence>
<name>A0A2N7PIU9_9BACT</name>
<dbReference type="Gene3D" id="1.10.1040.10">
    <property type="entry name" value="N-(1-d-carboxylethyl)-l-norvaline Dehydrogenase, domain 2"/>
    <property type="match status" value="1"/>
</dbReference>
<dbReference type="Gene3D" id="3.40.50.720">
    <property type="entry name" value="NAD(P)-binding Rossmann-like Domain"/>
    <property type="match status" value="1"/>
</dbReference>
<dbReference type="GO" id="GO:0005975">
    <property type="term" value="P:carbohydrate metabolic process"/>
    <property type="evidence" value="ECO:0007669"/>
    <property type="project" value="InterPro"/>
</dbReference>
<feature type="binding site" evidence="13">
    <location>
        <position position="190"/>
    </location>
    <ligand>
        <name>sn-glycerol 3-phosphate</name>
        <dbReference type="ChEBI" id="CHEBI:57597"/>
    </ligand>
</feature>
<evidence type="ECO:0000256" key="2">
    <source>
        <dbReference type="ARBA" id="ARBA00022516"/>
    </source>
</evidence>
<dbReference type="HAMAP" id="MF_00394">
    <property type="entry name" value="NAD_Glyc3P_dehydrog"/>
    <property type="match status" value="1"/>
</dbReference>
<evidence type="ECO:0000259" key="19">
    <source>
        <dbReference type="Pfam" id="PF07479"/>
    </source>
</evidence>
<feature type="binding site" evidence="15">
    <location>
        <begin position="254"/>
        <end position="255"/>
    </location>
    <ligand>
        <name>substrate</name>
    </ligand>
</feature>
<keyword evidence="8 13" id="KW-1208">Phospholipid metabolism</keyword>
<dbReference type="GO" id="GO:0008654">
    <property type="term" value="P:phospholipid biosynthetic process"/>
    <property type="evidence" value="ECO:0007669"/>
    <property type="project" value="UniProtKB-KW"/>
</dbReference>
<keyword evidence="13" id="KW-0547">Nucleotide-binding</keyword>
<evidence type="ECO:0000259" key="18">
    <source>
        <dbReference type="Pfam" id="PF01210"/>
    </source>
</evidence>
<feature type="binding site" evidence="13">
    <location>
        <position position="255"/>
    </location>
    <ligand>
        <name>sn-glycerol 3-phosphate</name>
        <dbReference type="ChEBI" id="CHEBI:57597"/>
    </ligand>
</feature>
<keyword evidence="2 13" id="KW-0444">Lipid biosynthesis</keyword>
<accession>A0A2N7PIU9</accession>
<keyword evidence="5 13" id="KW-0520">NAD</keyword>
<comment type="subcellular location">
    <subcellularLocation>
        <location evidence="13">Cytoplasm</location>
    </subcellularLocation>
</comment>
<feature type="binding site" evidence="13">
    <location>
        <position position="253"/>
    </location>
    <ligand>
        <name>sn-glycerol 3-phosphate</name>
        <dbReference type="ChEBI" id="CHEBI:57597"/>
    </ligand>
</feature>
<feature type="domain" description="Glycerol-3-phosphate dehydrogenase NAD-dependent N-terminal" evidence="18">
    <location>
        <begin position="3"/>
        <end position="157"/>
    </location>
</feature>
<dbReference type="InterPro" id="IPR008927">
    <property type="entry name" value="6-PGluconate_DH-like_C_sf"/>
</dbReference>
<dbReference type="InterPro" id="IPR013328">
    <property type="entry name" value="6PGD_dom2"/>
</dbReference>
<dbReference type="FunFam" id="1.10.1040.10:FF:000001">
    <property type="entry name" value="Glycerol-3-phosphate dehydrogenase [NAD(P)+]"/>
    <property type="match status" value="1"/>
</dbReference>
<keyword evidence="6 13" id="KW-0443">Lipid metabolism</keyword>
<dbReference type="GO" id="GO:0005829">
    <property type="term" value="C:cytosol"/>
    <property type="evidence" value="ECO:0007669"/>
    <property type="project" value="TreeGrafter"/>
</dbReference>
<evidence type="ECO:0000256" key="14">
    <source>
        <dbReference type="PIRSR" id="PIRSR000114-1"/>
    </source>
</evidence>
<evidence type="ECO:0000256" key="8">
    <source>
        <dbReference type="ARBA" id="ARBA00023264"/>
    </source>
</evidence>
<reference evidence="20 21" key="1">
    <citation type="submission" date="2018-01" db="EMBL/GenBank/DDBJ databases">
        <title>Metagenomic assembled genomes from two thermal pools in the Uzon Caldera, Kamchatka, Russia.</title>
        <authorList>
            <person name="Wilkins L."/>
            <person name="Ettinger C."/>
        </authorList>
    </citation>
    <scope>NUCLEOTIDE SEQUENCE [LARGE SCALE GENOMIC DNA]</scope>
    <source>
        <strain evidence="20">ZAV-15</strain>
    </source>
</reference>
<feature type="binding site" evidence="13">
    <location>
        <position position="32"/>
    </location>
    <ligand>
        <name>NADPH</name>
        <dbReference type="ChEBI" id="CHEBI:57783"/>
    </ligand>
</feature>
<dbReference type="SUPFAM" id="SSF51735">
    <property type="entry name" value="NAD(P)-binding Rossmann-fold domains"/>
    <property type="match status" value="1"/>
</dbReference>
<dbReference type="GO" id="GO:0141152">
    <property type="term" value="F:glycerol-3-phosphate dehydrogenase (NAD+) activity"/>
    <property type="evidence" value="ECO:0007669"/>
    <property type="project" value="RHEA"/>
</dbReference>
<evidence type="ECO:0000256" key="12">
    <source>
        <dbReference type="ARBA" id="ARBA00080511"/>
    </source>
</evidence>
<feature type="binding site" evidence="13">
    <location>
        <position position="11"/>
    </location>
    <ligand>
        <name>NADPH</name>
        <dbReference type="ChEBI" id="CHEBI:57783"/>
    </ligand>
</feature>
<dbReference type="NCBIfam" id="NF000942">
    <property type="entry name" value="PRK00094.1-4"/>
    <property type="match status" value="1"/>
</dbReference>
<dbReference type="Pfam" id="PF07479">
    <property type="entry name" value="NAD_Gly3P_dh_C"/>
    <property type="match status" value="1"/>
</dbReference>
<dbReference type="PRINTS" id="PR00077">
    <property type="entry name" value="GPDHDRGNASE"/>
</dbReference>
<feature type="binding site" evidence="13">
    <location>
        <position position="106"/>
    </location>
    <ligand>
        <name>sn-glycerol 3-phosphate</name>
        <dbReference type="ChEBI" id="CHEBI:57597"/>
    </ligand>
</feature>
<evidence type="ECO:0000256" key="16">
    <source>
        <dbReference type="PIRSR" id="PIRSR000114-3"/>
    </source>
</evidence>
<evidence type="ECO:0000256" key="3">
    <source>
        <dbReference type="ARBA" id="ARBA00022857"/>
    </source>
</evidence>